<dbReference type="Proteomes" id="UP000422744">
    <property type="component" value="Chromosome"/>
</dbReference>
<evidence type="ECO:0008006" key="3">
    <source>
        <dbReference type="Google" id="ProtNLM"/>
    </source>
</evidence>
<dbReference type="AlphaFoldDB" id="A0A6I6CWN0"/>
<reference evidence="1 2" key="1">
    <citation type="submission" date="2019-03" db="EMBL/GenBank/DDBJ databases">
        <title>Wolbachia endosymbiont of Haematobia irritans wIrr.</title>
        <authorList>
            <person name="Parry R.H."/>
            <person name="Asgari S."/>
        </authorList>
    </citation>
    <scope>NUCLEOTIDE SEQUENCE [LARGE SCALE GENOMIC DNA]</scope>
    <source>
        <strain evidence="2">wIrr</strain>
    </source>
</reference>
<gene>
    <name evidence="1" type="ORF">E0495_02475</name>
</gene>
<protein>
    <recommendedName>
        <fullName evidence="3">HNH endonuclease</fullName>
    </recommendedName>
</protein>
<evidence type="ECO:0000313" key="2">
    <source>
        <dbReference type="Proteomes" id="UP000422744"/>
    </source>
</evidence>
<proteinExistence type="predicted"/>
<sequence>MIEIHHKDRNRRNNMIKNLSLLHGHCHDELHRRYA</sequence>
<evidence type="ECO:0000313" key="1">
    <source>
        <dbReference type="EMBL" id="QGT16933.1"/>
    </source>
</evidence>
<accession>A0A6I6CWN0</accession>
<dbReference type="EMBL" id="CP037426">
    <property type="protein sequence ID" value="QGT16933.1"/>
    <property type="molecule type" value="Genomic_DNA"/>
</dbReference>
<organism evidence="1 2">
    <name type="scientific">Wolbachia pipientis</name>
    <dbReference type="NCBI Taxonomy" id="955"/>
    <lineage>
        <taxon>Bacteria</taxon>
        <taxon>Pseudomonadati</taxon>
        <taxon>Pseudomonadota</taxon>
        <taxon>Alphaproteobacteria</taxon>
        <taxon>Rickettsiales</taxon>
        <taxon>Anaplasmataceae</taxon>
        <taxon>Wolbachieae</taxon>
        <taxon>Wolbachia</taxon>
    </lineage>
</organism>
<name>A0A6I6CWN0_WOLPI</name>